<proteinExistence type="predicted"/>
<accession>A0ABP5BF29</accession>
<organism evidence="1 2">
    <name type="scientific">Microbacterium deminutum</name>
    <dbReference type="NCBI Taxonomy" id="344164"/>
    <lineage>
        <taxon>Bacteria</taxon>
        <taxon>Bacillati</taxon>
        <taxon>Actinomycetota</taxon>
        <taxon>Actinomycetes</taxon>
        <taxon>Micrococcales</taxon>
        <taxon>Microbacteriaceae</taxon>
        <taxon>Microbacterium</taxon>
    </lineage>
</organism>
<keyword evidence="2" id="KW-1185">Reference proteome</keyword>
<reference evidence="2" key="1">
    <citation type="journal article" date="2019" name="Int. J. Syst. Evol. Microbiol.">
        <title>The Global Catalogue of Microorganisms (GCM) 10K type strain sequencing project: providing services to taxonomists for standard genome sequencing and annotation.</title>
        <authorList>
            <consortium name="The Broad Institute Genomics Platform"/>
            <consortium name="The Broad Institute Genome Sequencing Center for Infectious Disease"/>
            <person name="Wu L."/>
            <person name="Ma J."/>
        </authorList>
    </citation>
    <scope>NUCLEOTIDE SEQUENCE [LARGE SCALE GENOMIC DNA]</scope>
    <source>
        <strain evidence="2">JCM 14901</strain>
    </source>
</reference>
<dbReference type="Gene3D" id="3.20.20.150">
    <property type="entry name" value="Divalent-metal-dependent TIM barrel enzymes"/>
    <property type="match status" value="1"/>
</dbReference>
<sequence>MSLIALRDDALRSAEDGFALRLGLPWIRSLPLASLHDLMLEIDGVPVERIWLELGGRRVEPAALAQESDWWFLQDRVTIRGERMLAPGAHDVSLSFGLVVPYLQTGPDGPLSLPFAVGRSLSADSAPPVTGHAVPPVVEAVVQPREDTLPAGWTLAASAFNWTPDVIRADRAAPEIAVGIVAGGVAPVIELEPGQLWRSFPEPAEGEVDALRDALDAAGGSVSIVGASLDDWLTPTQRRTEGERLAFLLPQLHAAQRVGAAGVRLPIGQAGEPLLRQLLPVLHELDLVLYEEIQGQQTPESAAARGAIETIAGMSDPHVRLLVDISMLMPALPQSYLDRLRAGGVPESLLERLASGWRDPATNAAVLDVLRSGGVPPAVQTLYMNLLVRFGRSEAADLRGILPLVGAFHLKFWDLDDADGRVSQPIRDLGAELARTDFRGTLCSEWGGHEWIDADAADTTRAHLELARRELNSGASVAARLADRV</sequence>
<dbReference type="EMBL" id="BAAAOG010000001">
    <property type="protein sequence ID" value="GAA1942953.1"/>
    <property type="molecule type" value="Genomic_DNA"/>
</dbReference>
<evidence type="ECO:0000313" key="2">
    <source>
        <dbReference type="Proteomes" id="UP001499933"/>
    </source>
</evidence>
<name>A0ABP5BF29_9MICO</name>
<dbReference type="Proteomes" id="UP001499933">
    <property type="component" value="Unassembled WGS sequence"/>
</dbReference>
<protein>
    <submittedName>
        <fullName evidence="1">Uncharacterized protein</fullName>
    </submittedName>
</protein>
<gene>
    <name evidence="1" type="ORF">GCM10009776_00900</name>
</gene>
<dbReference type="SUPFAM" id="SSF51658">
    <property type="entry name" value="Xylose isomerase-like"/>
    <property type="match status" value="1"/>
</dbReference>
<dbReference type="InterPro" id="IPR036237">
    <property type="entry name" value="Xyl_isomerase-like_sf"/>
</dbReference>
<evidence type="ECO:0000313" key="1">
    <source>
        <dbReference type="EMBL" id="GAA1942953.1"/>
    </source>
</evidence>
<dbReference type="RefSeq" id="WP_344090041.1">
    <property type="nucleotide sequence ID" value="NZ_BAAAOG010000001.1"/>
</dbReference>
<comment type="caution">
    <text evidence="1">The sequence shown here is derived from an EMBL/GenBank/DDBJ whole genome shotgun (WGS) entry which is preliminary data.</text>
</comment>